<feature type="region of interest" description="Disordered" evidence="5">
    <location>
        <begin position="143"/>
        <end position="246"/>
    </location>
</feature>
<evidence type="ECO:0000313" key="7">
    <source>
        <dbReference type="EMBL" id="MBE1604855.1"/>
    </source>
</evidence>
<keyword evidence="8" id="KW-1185">Reference proteome</keyword>
<dbReference type="RefSeq" id="WP_425550384.1">
    <property type="nucleotide sequence ID" value="NZ_BAABJL010000002.1"/>
</dbReference>
<keyword evidence="3" id="KW-0560">Oxidoreductase</keyword>
<accession>A0A927MX55</accession>
<organism evidence="7 8">
    <name type="scientific">Actinopolymorpha pittospori</name>
    <dbReference type="NCBI Taxonomy" id="648752"/>
    <lineage>
        <taxon>Bacteria</taxon>
        <taxon>Bacillati</taxon>
        <taxon>Actinomycetota</taxon>
        <taxon>Actinomycetes</taxon>
        <taxon>Propionibacteriales</taxon>
        <taxon>Actinopolymorphaceae</taxon>
        <taxon>Actinopolymorpha</taxon>
    </lineage>
</organism>
<evidence type="ECO:0000256" key="3">
    <source>
        <dbReference type="ARBA" id="ARBA00023002"/>
    </source>
</evidence>
<dbReference type="EMBL" id="JADBEM010000001">
    <property type="protein sequence ID" value="MBE1604855.1"/>
    <property type="molecule type" value="Genomic_DNA"/>
</dbReference>
<evidence type="ECO:0000256" key="2">
    <source>
        <dbReference type="ARBA" id="ARBA00022643"/>
    </source>
</evidence>
<feature type="compositionally biased region" description="Low complexity" evidence="5">
    <location>
        <begin position="173"/>
        <end position="204"/>
    </location>
</feature>
<feature type="compositionally biased region" description="Basic residues" evidence="5">
    <location>
        <begin position="205"/>
        <end position="222"/>
    </location>
</feature>
<evidence type="ECO:0000256" key="5">
    <source>
        <dbReference type="SAM" id="MobiDB-lite"/>
    </source>
</evidence>
<evidence type="ECO:0000256" key="1">
    <source>
        <dbReference type="ARBA" id="ARBA00022630"/>
    </source>
</evidence>
<gene>
    <name evidence="7" type="ORF">HEB94_001703</name>
</gene>
<dbReference type="PANTHER" id="PTHR30011:SF16">
    <property type="entry name" value="C2H2 FINGER DOMAIN TRANSCRIPTION FACTOR (EUROFUNG)-RELATED"/>
    <property type="match status" value="1"/>
</dbReference>
<sequence length="246" mass="26871">MSTKHLHLNAFLMSTGHHEASWRLPESNPIANTDVEHYRELARIAERGTFDSIFFADSPALFNEVGRRPSGALELTVLLTAIAPATERIGLIATASTTYNDPYNLARRFASVDHVSGGRAGWNVVITATLEAARNFGMEELPSHRDRYQARRSSSRCRTSCGTAGRTTPPSPTRSAACRATGSASTGSTTSGGTSGCRARSTCPARRRRTRCSCRPGRRRMARNWPRSTPKRCSPHSRPLPSGEQT</sequence>
<keyword evidence="1" id="KW-0285">Flavoprotein</keyword>
<dbReference type="Gene3D" id="3.20.20.30">
    <property type="entry name" value="Luciferase-like domain"/>
    <property type="match status" value="1"/>
</dbReference>
<dbReference type="SUPFAM" id="SSF51679">
    <property type="entry name" value="Bacterial luciferase-like"/>
    <property type="match status" value="1"/>
</dbReference>
<evidence type="ECO:0000256" key="4">
    <source>
        <dbReference type="ARBA" id="ARBA00023033"/>
    </source>
</evidence>
<dbReference type="InterPro" id="IPR051260">
    <property type="entry name" value="Diverse_substr_monoxygenases"/>
</dbReference>
<dbReference type="InterPro" id="IPR011251">
    <property type="entry name" value="Luciferase-like_dom"/>
</dbReference>
<reference evidence="7" key="1">
    <citation type="submission" date="2020-10" db="EMBL/GenBank/DDBJ databases">
        <title>Sequencing the genomes of 1000 actinobacteria strains.</title>
        <authorList>
            <person name="Klenk H.-P."/>
        </authorList>
    </citation>
    <scope>NUCLEOTIDE SEQUENCE</scope>
    <source>
        <strain evidence="7">DSM 45354</strain>
    </source>
</reference>
<evidence type="ECO:0000313" key="8">
    <source>
        <dbReference type="Proteomes" id="UP000638648"/>
    </source>
</evidence>
<dbReference type="GO" id="GO:0016705">
    <property type="term" value="F:oxidoreductase activity, acting on paired donors, with incorporation or reduction of molecular oxygen"/>
    <property type="evidence" value="ECO:0007669"/>
    <property type="project" value="InterPro"/>
</dbReference>
<keyword evidence="2" id="KW-0288">FMN</keyword>
<evidence type="ECO:0000259" key="6">
    <source>
        <dbReference type="Pfam" id="PF00296"/>
    </source>
</evidence>
<proteinExistence type="predicted"/>
<feature type="domain" description="Luciferase-like" evidence="6">
    <location>
        <begin position="27"/>
        <end position="149"/>
    </location>
</feature>
<dbReference type="Pfam" id="PF00296">
    <property type="entry name" value="Bac_luciferase"/>
    <property type="match status" value="1"/>
</dbReference>
<protein>
    <recommendedName>
        <fullName evidence="6">Luciferase-like domain-containing protein</fullName>
    </recommendedName>
</protein>
<dbReference type="GO" id="GO:0004497">
    <property type="term" value="F:monooxygenase activity"/>
    <property type="evidence" value="ECO:0007669"/>
    <property type="project" value="UniProtKB-KW"/>
</dbReference>
<comment type="caution">
    <text evidence="7">The sequence shown here is derived from an EMBL/GenBank/DDBJ whole genome shotgun (WGS) entry which is preliminary data.</text>
</comment>
<dbReference type="AlphaFoldDB" id="A0A927MX55"/>
<keyword evidence="4" id="KW-0503">Monooxygenase</keyword>
<dbReference type="Proteomes" id="UP000638648">
    <property type="component" value="Unassembled WGS sequence"/>
</dbReference>
<name>A0A927MX55_9ACTN</name>
<dbReference type="PANTHER" id="PTHR30011">
    <property type="entry name" value="ALKANESULFONATE MONOOXYGENASE-RELATED"/>
    <property type="match status" value="1"/>
</dbReference>
<dbReference type="InterPro" id="IPR036661">
    <property type="entry name" value="Luciferase-like_sf"/>
</dbReference>